<name>A0A6I5N119_9BIFI</name>
<dbReference type="RefSeq" id="WP_163227751.1">
    <property type="nucleotide sequence ID" value="NZ_VYSG01000002.1"/>
</dbReference>
<comment type="caution">
    <text evidence="4">The sequence shown here is derived from an EMBL/GenBank/DDBJ whole genome shotgun (WGS) entry which is preliminary data.</text>
</comment>
<dbReference type="NCBIfam" id="TIGR01891">
    <property type="entry name" value="amidohydrolases"/>
    <property type="match status" value="1"/>
</dbReference>
<dbReference type="Pfam" id="PF01546">
    <property type="entry name" value="Peptidase_M20"/>
    <property type="match status" value="1"/>
</dbReference>
<dbReference type="GO" id="GO:0050118">
    <property type="term" value="F:N-acetyldiaminopimelate deacetylase activity"/>
    <property type="evidence" value="ECO:0007669"/>
    <property type="project" value="UniProtKB-ARBA"/>
</dbReference>
<dbReference type="InterPro" id="IPR017439">
    <property type="entry name" value="Amidohydrolase"/>
</dbReference>
<keyword evidence="2" id="KW-0479">Metal-binding</keyword>
<evidence type="ECO:0000313" key="5">
    <source>
        <dbReference type="Proteomes" id="UP000469292"/>
    </source>
</evidence>
<keyword evidence="1 4" id="KW-0378">Hydrolase</keyword>
<dbReference type="PANTHER" id="PTHR11014">
    <property type="entry name" value="PEPTIDASE M20 FAMILY MEMBER"/>
    <property type="match status" value="1"/>
</dbReference>
<feature type="binding site" evidence="2">
    <location>
        <position position="190"/>
    </location>
    <ligand>
        <name>Mn(2+)</name>
        <dbReference type="ChEBI" id="CHEBI:29035"/>
        <label>2</label>
    </ligand>
</feature>
<evidence type="ECO:0000256" key="2">
    <source>
        <dbReference type="PIRSR" id="PIRSR005962-1"/>
    </source>
</evidence>
<keyword evidence="5" id="KW-1185">Reference proteome</keyword>
<dbReference type="InterPro" id="IPR011650">
    <property type="entry name" value="Peptidase_M20_dimer"/>
</dbReference>
<dbReference type="FunFam" id="3.30.70.360:FF:000001">
    <property type="entry name" value="N-acetyldiaminopimelate deacetylase"/>
    <property type="match status" value="1"/>
</dbReference>
<feature type="binding site" evidence="2">
    <location>
        <position position="132"/>
    </location>
    <ligand>
        <name>Mn(2+)</name>
        <dbReference type="ChEBI" id="CHEBI:29035"/>
        <label>2</label>
    </ligand>
</feature>
<sequence>MTVRIPLTPELEGIRHYLHEHPERSFREFNTTTYLKKLLRDHGNIVIRDDPMKSGLVADIVGTKPVADIVEDGTAARDADTIPATEATLDRKTKAGHPVVGLRADIDGLPVTEPEHNNPVSLNEGVMHACGHDIHMASLVGAAFYLADHTDDFAGTVRLFFQPAEETGEGAKHMIAAGLTDGLDVMVGTHNNPNYKPDQVAVGVEPMMAGCIKFNVTLTGTGTHGGYPEKGRSPIEAMASMVLSLQTIVSRNETPFHPLVVSVTAVHGGDVWNVIPQEAGFQGTVRYFYPDDGRMAGARFRSIVTQTAAAYGIHADIDWEDLQEPVQSDAKLAEIIADDVPSYARIAPIRPSMAGEDFIEYSHRCPVVFAFIGSNGTANCADWHSPAFLGLDASVATGASFYANAALRLLEVLA</sequence>
<dbReference type="Gene3D" id="3.40.630.10">
    <property type="entry name" value="Zn peptidases"/>
    <property type="match status" value="1"/>
</dbReference>
<reference evidence="4 5" key="1">
    <citation type="submission" date="2019-09" db="EMBL/GenBank/DDBJ databases">
        <title>Phylogenetic characterization of a novel taxon of the genus Bifidobacterium: Bifidobacterium choloepi sp. nov.</title>
        <authorList>
            <person name="Modesto M."/>
            <person name="Satti M."/>
        </authorList>
    </citation>
    <scope>NUCLEOTIDE SEQUENCE [LARGE SCALE GENOMIC DNA]</scope>
    <source>
        <strain evidence="4 5">BRDM6</strain>
    </source>
</reference>
<dbReference type="Pfam" id="PF07687">
    <property type="entry name" value="M20_dimer"/>
    <property type="match status" value="1"/>
</dbReference>
<dbReference type="GO" id="GO:0046872">
    <property type="term" value="F:metal ion binding"/>
    <property type="evidence" value="ECO:0007669"/>
    <property type="project" value="UniProtKB-KW"/>
</dbReference>
<proteinExistence type="predicted"/>
<evidence type="ECO:0000259" key="3">
    <source>
        <dbReference type="Pfam" id="PF07687"/>
    </source>
</evidence>
<gene>
    <name evidence="4" type="ORF">F6S87_06035</name>
</gene>
<dbReference type="EMBL" id="VYSG01000002">
    <property type="protein sequence ID" value="NEG70156.1"/>
    <property type="molecule type" value="Genomic_DNA"/>
</dbReference>
<dbReference type="PIRSF" id="PIRSF005962">
    <property type="entry name" value="Pept_M20D_amidohydro"/>
    <property type="match status" value="1"/>
</dbReference>
<protein>
    <submittedName>
        <fullName evidence="4">Amidohydrolase</fullName>
    </submittedName>
</protein>
<evidence type="ECO:0000256" key="1">
    <source>
        <dbReference type="ARBA" id="ARBA00022801"/>
    </source>
</evidence>
<organism evidence="4 5">
    <name type="scientific">Bifidobacterium choloepi</name>
    <dbReference type="NCBI Taxonomy" id="2614131"/>
    <lineage>
        <taxon>Bacteria</taxon>
        <taxon>Bacillati</taxon>
        <taxon>Actinomycetota</taxon>
        <taxon>Actinomycetes</taxon>
        <taxon>Bifidobacteriales</taxon>
        <taxon>Bifidobacteriaceae</taxon>
        <taxon>Bifidobacterium</taxon>
    </lineage>
</organism>
<dbReference type="InterPro" id="IPR036264">
    <property type="entry name" value="Bact_exopeptidase_dim_dom"/>
</dbReference>
<dbReference type="SUPFAM" id="SSF55031">
    <property type="entry name" value="Bacterial exopeptidase dimerisation domain"/>
    <property type="match status" value="1"/>
</dbReference>
<feature type="binding site" evidence="2">
    <location>
        <position position="130"/>
    </location>
    <ligand>
        <name>Mn(2+)</name>
        <dbReference type="ChEBI" id="CHEBI:29035"/>
        <label>2</label>
    </ligand>
</feature>
<dbReference type="Gene3D" id="3.30.70.360">
    <property type="match status" value="1"/>
</dbReference>
<evidence type="ECO:0000313" key="4">
    <source>
        <dbReference type="EMBL" id="NEG70156.1"/>
    </source>
</evidence>
<dbReference type="SUPFAM" id="SSF53187">
    <property type="entry name" value="Zn-dependent exopeptidases"/>
    <property type="match status" value="1"/>
</dbReference>
<comment type="cofactor">
    <cofactor evidence="2">
        <name>Mn(2+)</name>
        <dbReference type="ChEBI" id="CHEBI:29035"/>
    </cofactor>
    <text evidence="2">The Mn(2+) ion enhances activity.</text>
</comment>
<feature type="binding site" evidence="2">
    <location>
        <position position="384"/>
    </location>
    <ligand>
        <name>Mn(2+)</name>
        <dbReference type="ChEBI" id="CHEBI:29035"/>
        <label>2</label>
    </ligand>
</feature>
<keyword evidence="2" id="KW-0464">Manganese</keyword>
<dbReference type="AlphaFoldDB" id="A0A6I5N119"/>
<feature type="domain" description="Peptidase M20 dimerisation" evidence="3">
    <location>
        <begin position="210"/>
        <end position="308"/>
    </location>
</feature>
<feature type="binding site" evidence="2">
    <location>
        <position position="166"/>
    </location>
    <ligand>
        <name>Mn(2+)</name>
        <dbReference type="ChEBI" id="CHEBI:29035"/>
        <label>2</label>
    </ligand>
</feature>
<dbReference type="PANTHER" id="PTHR11014:SF63">
    <property type="entry name" value="METALLOPEPTIDASE, PUTATIVE (AFU_ORTHOLOGUE AFUA_6G09600)-RELATED"/>
    <property type="match status" value="1"/>
</dbReference>
<dbReference type="InterPro" id="IPR002933">
    <property type="entry name" value="Peptidase_M20"/>
</dbReference>
<dbReference type="GO" id="GO:0019877">
    <property type="term" value="P:diaminopimelate biosynthetic process"/>
    <property type="evidence" value="ECO:0007669"/>
    <property type="project" value="UniProtKB-ARBA"/>
</dbReference>
<dbReference type="Proteomes" id="UP000469292">
    <property type="component" value="Unassembled WGS sequence"/>
</dbReference>
<accession>A0A6I5N119</accession>